<dbReference type="Proteomes" id="UP000572377">
    <property type="component" value="Unassembled WGS sequence"/>
</dbReference>
<gene>
    <name evidence="2" type="ORF">HMH01_08120</name>
</gene>
<proteinExistence type="predicted"/>
<feature type="compositionally biased region" description="Low complexity" evidence="1">
    <location>
        <begin position="51"/>
        <end position="65"/>
    </location>
</feature>
<comment type="caution">
    <text evidence="2">The sequence shown here is derived from an EMBL/GenBank/DDBJ whole genome shotgun (WGS) entry which is preliminary data.</text>
</comment>
<dbReference type="AlphaFoldDB" id="A0A849L2A1"/>
<keyword evidence="3" id="KW-1185">Reference proteome</keyword>
<evidence type="ECO:0000313" key="2">
    <source>
        <dbReference type="EMBL" id="NNU80405.1"/>
    </source>
</evidence>
<evidence type="ECO:0000256" key="1">
    <source>
        <dbReference type="SAM" id="MobiDB-lite"/>
    </source>
</evidence>
<accession>A0A849L2A1</accession>
<evidence type="ECO:0000313" key="3">
    <source>
        <dbReference type="Proteomes" id="UP000572377"/>
    </source>
</evidence>
<reference evidence="2 3" key="1">
    <citation type="submission" date="2020-05" db="EMBL/GenBank/DDBJ databases">
        <title>Gimesia benthica sp. nov., a novel planctomycete isolated from a deep-sea water sample of the Northwest Indian Ocean.</title>
        <authorList>
            <person name="Wang J."/>
            <person name="Ruan C."/>
            <person name="Song L."/>
            <person name="Zhu Y."/>
            <person name="Li A."/>
            <person name="Zheng X."/>
            <person name="Wang L."/>
            <person name="Lu Z."/>
            <person name="Huang Y."/>
            <person name="Du W."/>
            <person name="Zhou Y."/>
            <person name="Huang L."/>
            <person name="Dai X."/>
        </authorList>
    </citation>
    <scope>NUCLEOTIDE SEQUENCE [LARGE SCALE GENOMIC DNA]</scope>
    <source>
        <strain evidence="2 3">YYQ-30</strain>
    </source>
</reference>
<name>A0A849L2A1_9RHOB</name>
<organism evidence="2 3">
    <name type="scientific">Halovulum dunhuangense</name>
    <dbReference type="NCBI Taxonomy" id="1505036"/>
    <lineage>
        <taxon>Bacteria</taxon>
        <taxon>Pseudomonadati</taxon>
        <taxon>Pseudomonadota</taxon>
        <taxon>Alphaproteobacteria</taxon>
        <taxon>Rhodobacterales</taxon>
        <taxon>Paracoccaceae</taxon>
        <taxon>Halovulum</taxon>
    </lineage>
</organism>
<sequence length="168" mass="18030">MFDTEARNQTDLFDARPAQPRGPEPAPEPEASGLPVPAAQGQEPDADQTPDEAAVAAPVADPVTVSDHSEKTIIVRGVSKDRGAVFGSIKGRALWNEKHYGWVLSKKWRADVEALAGRQKKEPVAGECLYSDLRRKPSDESNHGHILLPMGDGMTGQTHACVVMTAPA</sequence>
<dbReference type="EMBL" id="JABFBC010000001">
    <property type="protein sequence ID" value="NNU80405.1"/>
    <property type="molecule type" value="Genomic_DNA"/>
</dbReference>
<protein>
    <submittedName>
        <fullName evidence="2">Uncharacterized protein</fullName>
    </submittedName>
</protein>
<dbReference type="RefSeq" id="WP_171324146.1">
    <property type="nucleotide sequence ID" value="NZ_JABFBC010000001.1"/>
</dbReference>
<feature type="region of interest" description="Disordered" evidence="1">
    <location>
        <begin position="1"/>
        <end position="67"/>
    </location>
</feature>